<dbReference type="KEGG" id="pnl:PNK_0918"/>
<reference evidence="2" key="1">
    <citation type="submission" date="2015-09" db="EMBL/GenBank/DDBJ databases">
        <authorList>
            <person name="Bertelli C."/>
        </authorList>
    </citation>
    <scope>NUCLEOTIDE SEQUENCE [LARGE SCALE GENOMIC DNA]</scope>
    <source>
        <strain evidence="2">KNic</strain>
    </source>
</reference>
<dbReference type="RefSeq" id="WP_032125405.1">
    <property type="nucleotide sequence ID" value="NZ_LN879502.1"/>
</dbReference>
<dbReference type="STRING" id="389348.PNK_0918"/>
<protein>
    <submittedName>
        <fullName evidence="1">Uncharacterized protein</fullName>
    </submittedName>
</protein>
<dbReference type="PATRIC" id="fig|389348.3.peg.1009"/>
<name>A0A0U5JDR8_9BACT</name>
<proteinExistence type="predicted"/>
<dbReference type="AlphaFoldDB" id="A0A0U5JDR8"/>
<evidence type="ECO:0000313" key="2">
    <source>
        <dbReference type="Proteomes" id="UP000069902"/>
    </source>
</evidence>
<evidence type="ECO:0000313" key="1">
    <source>
        <dbReference type="EMBL" id="CUI16543.1"/>
    </source>
</evidence>
<dbReference type="Proteomes" id="UP000069902">
    <property type="component" value="Chromosome cPNK"/>
</dbReference>
<sequence>MINNDPIHSFNIDSIYIDECNSNDSSNFLTFSLSTTSQASEKKGVKRAREDGCFEVNAKIQKIGLIRWCGKELCDDVVRHVTLFLDFRSLNRFEQSHKAHRTITDLAWRELRLQAGFKMHPESQNTDKPEKWSFLIEHRLNNELKIFVDIFAFEDQLDLPAT</sequence>
<dbReference type="EMBL" id="LN879502">
    <property type="protein sequence ID" value="CUI16543.1"/>
    <property type="molecule type" value="Genomic_DNA"/>
</dbReference>
<organism evidence="1 2">
    <name type="scientific">Candidatus Protochlamydia naegleriophila</name>
    <dbReference type="NCBI Taxonomy" id="389348"/>
    <lineage>
        <taxon>Bacteria</taxon>
        <taxon>Pseudomonadati</taxon>
        <taxon>Chlamydiota</taxon>
        <taxon>Chlamydiia</taxon>
        <taxon>Parachlamydiales</taxon>
        <taxon>Parachlamydiaceae</taxon>
        <taxon>Candidatus Protochlamydia</taxon>
    </lineage>
</organism>
<gene>
    <name evidence="1" type="ORF">PNK_0918</name>
</gene>
<accession>A0A0U5JDR8</accession>
<dbReference type="InParanoid" id="A0A0U5JDR8"/>
<keyword evidence="2" id="KW-1185">Reference proteome</keyword>